<dbReference type="Proteomes" id="UP000282087">
    <property type="component" value="Unassembled WGS sequence"/>
</dbReference>
<dbReference type="AlphaFoldDB" id="A0A3M6VFE6"/>
<proteinExistence type="predicted"/>
<feature type="region of interest" description="Disordered" evidence="1">
    <location>
        <begin position="161"/>
        <end position="195"/>
    </location>
</feature>
<evidence type="ECO:0000313" key="2">
    <source>
        <dbReference type="EMBL" id="RMX65097.1"/>
    </source>
</evidence>
<evidence type="ECO:0000256" key="1">
    <source>
        <dbReference type="SAM" id="MobiDB-lite"/>
    </source>
</evidence>
<feature type="compositionally biased region" description="Basic and acidic residues" evidence="1">
    <location>
        <begin position="435"/>
        <end position="444"/>
    </location>
</feature>
<dbReference type="VEuPathDB" id="FungiDB:DD237_002307"/>
<feature type="region of interest" description="Disordered" evidence="1">
    <location>
        <begin position="435"/>
        <end position="456"/>
    </location>
</feature>
<accession>A0A3M6VFE6</accession>
<feature type="region of interest" description="Disordered" evidence="1">
    <location>
        <begin position="488"/>
        <end position="511"/>
    </location>
</feature>
<name>A0A3M6VFE6_9STRA</name>
<evidence type="ECO:0000313" key="3">
    <source>
        <dbReference type="Proteomes" id="UP000282087"/>
    </source>
</evidence>
<feature type="compositionally biased region" description="Polar residues" evidence="1">
    <location>
        <begin position="488"/>
        <end position="504"/>
    </location>
</feature>
<gene>
    <name evidence="2" type="ORF">DD238_003178</name>
</gene>
<organism evidence="2 3">
    <name type="scientific">Peronospora effusa</name>
    <dbReference type="NCBI Taxonomy" id="542832"/>
    <lineage>
        <taxon>Eukaryota</taxon>
        <taxon>Sar</taxon>
        <taxon>Stramenopiles</taxon>
        <taxon>Oomycota</taxon>
        <taxon>Peronosporomycetes</taxon>
        <taxon>Peronosporales</taxon>
        <taxon>Peronosporaceae</taxon>
        <taxon>Peronospora</taxon>
    </lineage>
</organism>
<dbReference type="EMBL" id="QLLG01000267">
    <property type="protein sequence ID" value="RMX65097.1"/>
    <property type="molecule type" value="Genomic_DNA"/>
</dbReference>
<comment type="caution">
    <text evidence="2">The sequence shown here is derived from an EMBL/GenBank/DDBJ whole genome shotgun (WGS) entry which is preliminary data.</text>
</comment>
<protein>
    <submittedName>
        <fullName evidence="2">Uncharacterized protein</fullName>
    </submittedName>
</protein>
<keyword evidence="3" id="KW-1185">Reference proteome</keyword>
<reference evidence="2 3" key="1">
    <citation type="submission" date="2018-06" db="EMBL/GenBank/DDBJ databases">
        <title>Comparative genomics of downy mildews reveals potential adaptations to biotrophy.</title>
        <authorList>
            <person name="Fletcher K."/>
            <person name="Klosterman S.J."/>
            <person name="Derevnina L."/>
            <person name="Martin F."/>
            <person name="Koike S."/>
            <person name="Reyes Chin-Wo S."/>
            <person name="Mou B."/>
            <person name="Michelmore R."/>
        </authorList>
    </citation>
    <scope>NUCLEOTIDE SEQUENCE [LARGE SCALE GENOMIC DNA]</scope>
    <source>
        <strain evidence="2 3">R14</strain>
    </source>
</reference>
<sequence>MNPLVPFACFRASSIKSYSPFLDLLCEQHKRQIQHRKGLPDWETPRAPAGKVSNHHVTTPAFFAWDHERPQATWQTETPQKVARTLEMESEPEMVMGERSLHTYSSQERPESIDVEGQEEDAAIDVDDTNDRLSEEDQYGVTGRCIAVSPMREDILDRAPPSITVENPTHLSVAEVSPSPYRPPPSSRYRQGRRLEENDGAIPLSRTQLYVAGVTTEQADRYRMSRSSGKRLRSPAKRTILWGDESDSYIHQSGANANTTTPSFSHKRQVCSAAERTFGGSSMFRTLNMDTCNWPRSEGLRGQRRPVLTGSDATNVANQTVREFLGEREEESKQAELPQQQVPAFHHRVDNDTFTSVPPGAEVFGAPTAAPKNYRRTKRVSFGGNALANLPNEVAVYPQPRTLPLLADKTTQTEASLLPTRLQTRSDRLDVSDCREAQGRDHASPSRFSTGDTTIGDFERPRKIPRGSTNAVDAAFAQQHNYRRTSSHLTNPIMTNPRYQPETTASKRKSTYSTVFNDRLAWR</sequence>